<evidence type="ECO:0000313" key="1">
    <source>
        <dbReference type="EMBL" id="MBC2372725.1"/>
    </source>
</evidence>
<dbReference type="InterPro" id="IPR026487">
    <property type="entry name" value="CHP04141"/>
</dbReference>
<proteinExistence type="predicted"/>
<evidence type="ECO:0000313" key="2">
    <source>
        <dbReference type="Proteomes" id="UP000546244"/>
    </source>
</evidence>
<dbReference type="AlphaFoldDB" id="A0A7X1A7R6"/>
<reference evidence="1 2" key="1">
    <citation type="submission" date="2020-03" db="EMBL/GenBank/DDBJ databases">
        <title>Soil Listeria distribution.</title>
        <authorList>
            <person name="Liao J."/>
            <person name="Wiedmann M."/>
        </authorList>
    </citation>
    <scope>NUCLEOTIDE SEQUENCE [LARGE SCALE GENOMIC DNA]</scope>
    <source>
        <strain evidence="1 2">FSL L7-1850</strain>
    </source>
</reference>
<sequence length="566" mass="65923">MKPKVYKAKYTFSEIQESLLKDQYKQIGNTKNFKDTKIKISLFFDLHKKSIPDWVEELLLFFNSENIFETEIPNQYNAIMVVQTEKSTYLLPKGHAFWVAEKLANLDFGLDFAEKTIQSKDILLKSVSYIQRNKMRGITNYKKDQNEFPQASESYFYVSGKPEMENIFGSSVECGTGITFAENYNLGDKVRVGKFCQLFNEIDIALHLKGKKSTIPRLHKVSKKDEKYNKLNTTLLNDLKADSNKSQILLDVNRIQLIGNGISILENEKRLSIYISGEKRKKEKDIEISGTEIIEYIKKNDEIISSTEQIKFALYNEEGTCIKKEIPFSQLVYCEVELDGTLYVLDNGNWGFFNDRFYELLEEKLLEIDEKVVFENDFSIEYDSYGTGEFSGEGGYIEEISKRVHLIKLHKRNLSVSGTTIEVADIYDKKKDELFAIKRGTGTSLAMYSFEQSLLSVQILANKKEFKVEEELLKYNNRKKYKDAKKYPNIRENNVANITACKNASVLWLVDNKKKYIFDGIISQKFRLKDFKSIMLKLKIIDWYYFTKDHGYNPKLYFAIDKPRKK</sequence>
<dbReference type="RefSeq" id="WP_185619296.1">
    <property type="nucleotide sequence ID" value="NZ_JAARMV010000002.1"/>
</dbReference>
<organism evidence="1 2">
    <name type="scientific">Listeria booriae</name>
    <dbReference type="NCBI Taxonomy" id="1552123"/>
    <lineage>
        <taxon>Bacteria</taxon>
        <taxon>Bacillati</taxon>
        <taxon>Bacillota</taxon>
        <taxon>Bacilli</taxon>
        <taxon>Bacillales</taxon>
        <taxon>Listeriaceae</taxon>
        <taxon>Listeria</taxon>
    </lineage>
</organism>
<gene>
    <name evidence="1" type="ORF">HBP98_11995</name>
</gene>
<dbReference type="NCBIfam" id="TIGR04141">
    <property type="entry name" value="TIGR04141 family sporadically distributed protein"/>
    <property type="match status" value="1"/>
</dbReference>
<comment type="caution">
    <text evidence="1">The sequence shown here is derived from an EMBL/GenBank/DDBJ whole genome shotgun (WGS) entry which is preliminary data.</text>
</comment>
<protein>
    <submittedName>
        <fullName evidence="1">TIGR04141 family sporadically distributed protein</fullName>
    </submittedName>
</protein>
<dbReference type="Proteomes" id="UP000546244">
    <property type="component" value="Unassembled WGS sequence"/>
</dbReference>
<dbReference type="EMBL" id="JAARMV010000002">
    <property type="protein sequence ID" value="MBC2372725.1"/>
    <property type="molecule type" value="Genomic_DNA"/>
</dbReference>
<dbReference type="Pfam" id="PF19614">
    <property type="entry name" value="DUF6119"/>
    <property type="match status" value="1"/>
</dbReference>
<name>A0A7X1A7R6_9LIST</name>
<accession>A0A7X1A7R6</accession>